<keyword evidence="1" id="KW-0812">Transmembrane</keyword>
<dbReference type="InParanoid" id="A0A061E5J1"/>
<feature type="transmembrane region" description="Helical" evidence="1">
    <location>
        <begin position="12"/>
        <end position="34"/>
    </location>
</feature>
<evidence type="ECO:0000313" key="3">
    <source>
        <dbReference type="Proteomes" id="UP000026915"/>
    </source>
</evidence>
<accession>A0A061E5J1</accession>
<keyword evidence="3" id="KW-1185">Reference proteome</keyword>
<reference evidence="2 3" key="1">
    <citation type="journal article" date="2013" name="Genome Biol.">
        <title>The genome sequence of the most widely cultivated cacao type and its use to identify candidate genes regulating pod color.</title>
        <authorList>
            <person name="Motamayor J.C."/>
            <person name="Mockaitis K."/>
            <person name="Schmutz J."/>
            <person name="Haiminen N."/>
            <person name="Iii D.L."/>
            <person name="Cornejo O."/>
            <person name="Findley S.D."/>
            <person name="Zheng P."/>
            <person name="Utro F."/>
            <person name="Royaert S."/>
            <person name="Saski C."/>
            <person name="Jenkins J."/>
            <person name="Podicheti R."/>
            <person name="Zhao M."/>
            <person name="Scheffler B.E."/>
            <person name="Stack J.C."/>
            <person name="Feltus F.A."/>
            <person name="Mustiga G.M."/>
            <person name="Amores F."/>
            <person name="Phillips W."/>
            <person name="Marelli J.P."/>
            <person name="May G.D."/>
            <person name="Shapiro H."/>
            <person name="Ma J."/>
            <person name="Bustamante C.D."/>
            <person name="Schnell R.J."/>
            <person name="Main D."/>
            <person name="Gilbert D."/>
            <person name="Parida L."/>
            <person name="Kuhn D.N."/>
        </authorList>
    </citation>
    <scope>NUCLEOTIDE SEQUENCE [LARGE SCALE GENOMIC DNA]</scope>
    <source>
        <strain evidence="3">cv. Matina 1-6</strain>
    </source>
</reference>
<sequence>MPSIYDSKYKCYHSHVLSLSCIFCPYNIYIYIYIYRERIDENVLPSKSAEKFPPSTNLRHHHPITLHSQLVQNKYPVSPHTTPRIPYRIQKNLITKINPNQEILTQKPQDILFLPNKIFPIARSKKEKT</sequence>
<dbReference type="EMBL" id="CM001880">
    <property type="protein sequence ID" value="EOX99902.1"/>
    <property type="molecule type" value="Genomic_DNA"/>
</dbReference>
<dbReference type="AlphaFoldDB" id="A0A061E5J1"/>
<gene>
    <name evidence="2" type="ORF">TCM_008896</name>
</gene>
<protein>
    <submittedName>
        <fullName evidence="2">Uncharacterized protein</fullName>
    </submittedName>
</protein>
<dbReference type="Gramene" id="EOX99902">
    <property type="protein sequence ID" value="EOX99902"/>
    <property type="gene ID" value="TCM_008896"/>
</dbReference>
<name>A0A061E5J1_THECC</name>
<evidence type="ECO:0000313" key="2">
    <source>
        <dbReference type="EMBL" id="EOX99902.1"/>
    </source>
</evidence>
<dbReference type="HOGENOM" id="CLU_1952738_0_0_1"/>
<evidence type="ECO:0000256" key="1">
    <source>
        <dbReference type="SAM" id="Phobius"/>
    </source>
</evidence>
<dbReference type="Proteomes" id="UP000026915">
    <property type="component" value="Chromosome 2"/>
</dbReference>
<keyword evidence="1" id="KW-0472">Membrane</keyword>
<keyword evidence="1" id="KW-1133">Transmembrane helix</keyword>
<proteinExistence type="predicted"/>
<organism evidence="2 3">
    <name type="scientific">Theobroma cacao</name>
    <name type="common">Cacao</name>
    <name type="synonym">Cocoa</name>
    <dbReference type="NCBI Taxonomy" id="3641"/>
    <lineage>
        <taxon>Eukaryota</taxon>
        <taxon>Viridiplantae</taxon>
        <taxon>Streptophyta</taxon>
        <taxon>Embryophyta</taxon>
        <taxon>Tracheophyta</taxon>
        <taxon>Spermatophyta</taxon>
        <taxon>Magnoliopsida</taxon>
        <taxon>eudicotyledons</taxon>
        <taxon>Gunneridae</taxon>
        <taxon>Pentapetalae</taxon>
        <taxon>rosids</taxon>
        <taxon>malvids</taxon>
        <taxon>Malvales</taxon>
        <taxon>Malvaceae</taxon>
        <taxon>Byttnerioideae</taxon>
        <taxon>Theobroma</taxon>
    </lineage>
</organism>